<dbReference type="PANTHER" id="PTHR43005:SF1">
    <property type="entry name" value="SPERMIDINE_PUTRESCINE TRANSPORT SYSTEM PERMEASE PROTEIN"/>
    <property type="match status" value="1"/>
</dbReference>
<evidence type="ECO:0000256" key="7">
    <source>
        <dbReference type="RuleBase" id="RU363032"/>
    </source>
</evidence>
<evidence type="ECO:0000256" key="4">
    <source>
        <dbReference type="ARBA" id="ARBA00022692"/>
    </source>
</evidence>
<keyword evidence="3" id="KW-1003">Cell membrane</keyword>
<dbReference type="CDD" id="cd06261">
    <property type="entry name" value="TM_PBP2"/>
    <property type="match status" value="1"/>
</dbReference>
<gene>
    <name evidence="9" type="ORF">NZD89_07100</name>
</gene>
<keyword evidence="10" id="KW-1185">Reference proteome</keyword>
<dbReference type="SUPFAM" id="SSF161098">
    <property type="entry name" value="MetI-like"/>
    <property type="match status" value="1"/>
</dbReference>
<evidence type="ECO:0000256" key="6">
    <source>
        <dbReference type="ARBA" id="ARBA00023136"/>
    </source>
</evidence>
<evidence type="ECO:0000256" key="3">
    <source>
        <dbReference type="ARBA" id="ARBA00022475"/>
    </source>
</evidence>
<proteinExistence type="inferred from homology"/>
<reference evidence="9" key="1">
    <citation type="submission" date="2022-08" db="EMBL/GenBank/DDBJ databases">
        <title>Alicyclobacillus fastidiosus DSM 17978, complete genome.</title>
        <authorList>
            <person name="Wang Q."/>
            <person name="Cai R."/>
            <person name="Wang Z."/>
        </authorList>
    </citation>
    <scope>NUCLEOTIDE SEQUENCE</scope>
    <source>
        <strain evidence="9">DSM 17978</strain>
    </source>
</reference>
<dbReference type="Pfam" id="PF00528">
    <property type="entry name" value="BPD_transp_1"/>
    <property type="match status" value="1"/>
</dbReference>
<feature type="transmembrane region" description="Helical" evidence="7">
    <location>
        <begin position="272"/>
        <end position="289"/>
    </location>
</feature>
<feature type="domain" description="ABC transmembrane type-1" evidence="8">
    <location>
        <begin position="74"/>
        <end position="290"/>
    </location>
</feature>
<keyword evidence="5 7" id="KW-1133">Transmembrane helix</keyword>
<sequence>MRKMSKLKRGDRLFAYALLIPTVIYLACVFVYPIVQSLCWSFLHYDLLDGSPVHFVGFGNYAEILASGQFWYSLWNSIWFTLFTCSVELVLGFFCALLLNQTFPGRTFFRASIIIPWALLTMVNGLLWDYMLQPGTNGGALQIVLHALHLLPQASNPVWLATITGTVFWAGVADIWKMTPFMTLLLLAGLQSLPGELYEAAMLDGAGFWKKIRYVTIPQVMPAVIIAVVLRVMGAFRVYDILTEFTGSDTTSVTYLTFDNAFRYFYLGKASAMAWLSTLFIIGLIIYYIRILKKNMDEA</sequence>
<feature type="transmembrane region" description="Helical" evidence="7">
    <location>
        <begin position="12"/>
        <end position="35"/>
    </location>
</feature>
<keyword evidence="6 7" id="KW-0472">Membrane</keyword>
<protein>
    <submittedName>
        <fullName evidence="9">Sugar ABC transporter permease</fullName>
    </submittedName>
</protein>
<comment type="subcellular location">
    <subcellularLocation>
        <location evidence="1 7">Cell membrane</location>
        <topology evidence="1 7">Multi-pass membrane protein</topology>
    </subcellularLocation>
</comment>
<dbReference type="RefSeq" id="WP_268007037.1">
    <property type="nucleotide sequence ID" value="NZ_BSUT01000001.1"/>
</dbReference>
<dbReference type="Gene3D" id="1.10.3720.10">
    <property type="entry name" value="MetI-like"/>
    <property type="match status" value="1"/>
</dbReference>
<evidence type="ECO:0000256" key="5">
    <source>
        <dbReference type="ARBA" id="ARBA00022989"/>
    </source>
</evidence>
<feature type="transmembrane region" description="Helical" evidence="7">
    <location>
        <begin position="220"/>
        <end position="239"/>
    </location>
</feature>
<evidence type="ECO:0000313" key="9">
    <source>
        <dbReference type="EMBL" id="WAH43160.1"/>
    </source>
</evidence>
<evidence type="ECO:0000256" key="2">
    <source>
        <dbReference type="ARBA" id="ARBA00022448"/>
    </source>
</evidence>
<feature type="transmembrane region" description="Helical" evidence="7">
    <location>
        <begin position="158"/>
        <end position="176"/>
    </location>
</feature>
<organism evidence="9 10">
    <name type="scientific">Alicyclobacillus fastidiosus</name>
    <dbReference type="NCBI Taxonomy" id="392011"/>
    <lineage>
        <taxon>Bacteria</taxon>
        <taxon>Bacillati</taxon>
        <taxon>Bacillota</taxon>
        <taxon>Bacilli</taxon>
        <taxon>Bacillales</taxon>
        <taxon>Alicyclobacillaceae</taxon>
        <taxon>Alicyclobacillus</taxon>
    </lineage>
</organism>
<dbReference type="Proteomes" id="UP001164761">
    <property type="component" value="Chromosome"/>
</dbReference>
<feature type="transmembrane region" description="Helical" evidence="7">
    <location>
        <begin position="78"/>
        <end position="99"/>
    </location>
</feature>
<accession>A0ABY6ZMG8</accession>
<dbReference type="PANTHER" id="PTHR43005">
    <property type="entry name" value="BLR7065 PROTEIN"/>
    <property type="match status" value="1"/>
</dbReference>
<evidence type="ECO:0000313" key="10">
    <source>
        <dbReference type="Proteomes" id="UP001164761"/>
    </source>
</evidence>
<evidence type="ECO:0000256" key="1">
    <source>
        <dbReference type="ARBA" id="ARBA00004651"/>
    </source>
</evidence>
<name>A0ABY6ZMG8_9BACL</name>
<dbReference type="EMBL" id="CP104067">
    <property type="protein sequence ID" value="WAH43160.1"/>
    <property type="molecule type" value="Genomic_DNA"/>
</dbReference>
<dbReference type="PROSITE" id="PS50928">
    <property type="entry name" value="ABC_TM1"/>
    <property type="match status" value="1"/>
</dbReference>
<dbReference type="InterPro" id="IPR035906">
    <property type="entry name" value="MetI-like_sf"/>
</dbReference>
<comment type="similarity">
    <text evidence="7">Belongs to the binding-protein-dependent transport system permease family.</text>
</comment>
<keyword evidence="4 7" id="KW-0812">Transmembrane</keyword>
<evidence type="ECO:0000259" key="8">
    <source>
        <dbReference type="PROSITE" id="PS50928"/>
    </source>
</evidence>
<keyword evidence="2 7" id="KW-0813">Transport</keyword>
<feature type="transmembrane region" description="Helical" evidence="7">
    <location>
        <begin position="111"/>
        <end position="128"/>
    </location>
</feature>
<dbReference type="InterPro" id="IPR000515">
    <property type="entry name" value="MetI-like"/>
</dbReference>